<accession>A0A0F3MZR9</accession>
<evidence type="ECO:0000313" key="1">
    <source>
        <dbReference type="EMBL" id="KJV61258.1"/>
    </source>
</evidence>
<comment type="caution">
    <text evidence="1">The sequence shown here is derived from an EMBL/GenBank/DDBJ whole genome shotgun (WGS) entry which is preliminary data.</text>
</comment>
<organism evidence="1 2">
    <name type="scientific">Rickettsia amblyommatis str. Ac/Pa</name>
    <dbReference type="NCBI Taxonomy" id="1359164"/>
    <lineage>
        <taxon>Bacteria</taxon>
        <taxon>Pseudomonadati</taxon>
        <taxon>Pseudomonadota</taxon>
        <taxon>Alphaproteobacteria</taxon>
        <taxon>Rickettsiales</taxon>
        <taxon>Rickettsiaceae</taxon>
        <taxon>Rickettsieae</taxon>
        <taxon>Rickettsia</taxon>
        <taxon>spotted fever group</taxon>
    </lineage>
</organism>
<keyword evidence="2" id="KW-1185">Reference proteome</keyword>
<name>A0A0F3MZR9_RICAM</name>
<evidence type="ECO:0000313" key="2">
    <source>
        <dbReference type="Proteomes" id="UP000033556"/>
    </source>
</evidence>
<gene>
    <name evidence="1" type="ORF">APHACPA_0261</name>
</gene>
<sequence>MIYRHELNRLLRTISNIELDINTIKKGNRAKYCYINNTDKIFDISKIIKALENYKKQKLTAMEMAQLLLSANAK</sequence>
<protein>
    <submittedName>
        <fullName evidence="1">Uncharacterized protein</fullName>
    </submittedName>
</protein>
<dbReference type="EMBL" id="LANR01000001">
    <property type="protein sequence ID" value="KJV61258.1"/>
    <property type="molecule type" value="Genomic_DNA"/>
</dbReference>
<dbReference type="AlphaFoldDB" id="A0A0F3MZR9"/>
<reference evidence="1 2" key="1">
    <citation type="submission" date="2015-01" db="EMBL/GenBank/DDBJ databases">
        <title>Genome Sequencing of Rickettsiales.</title>
        <authorList>
            <person name="Daugherty S.C."/>
            <person name="Su Q."/>
            <person name="Abolude K."/>
            <person name="Beier-Sexton M."/>
            <person name="Carlyon J.A."/>
            <person name="Carter R."/>
            <person name="Day N.P."/>
            <person name="Dumler S.J."/>
            <person name="Dyachenko V."/>
            <person name="Godinez A."/>
            <person name="Kurtti T.J."/>
            <person name="Lichay M."/>
            <person name="Mullins K.E."/>
            <person name="Ott S."/>
            <person name="Pappas-Brown V."/>
            <person name="Paris D.H."/>
            <person name="Patel P."/>
            <person name="Richards A.L."/>
            <person name="Sadzewicz L."/>
            <person name="Sears K."/>
            <person name="Seidman D."/>
            <person name="Sengamalay N."/>
            <person name="Stenos J."/>
            <person name="Tallon L.J."/>
            <person name="Vincent G."/>
            <person name="Fraser C.M."/>
            <person name="Munderloh U."/>
            <person name="Dunning-Hotopp J.C."/>
        </authorList>
    </citation>
    <scope>NUCLEOTIDE SEQUENCE [LARGE SCALE GENOMIC DNA]</scope>
    <source>
        <strain evidence="1 2">Ac/Pa</strain>
    </source>
</reference>
<proteinExistence type="predicted"/>
<dbReference type="Proteomes" id="UP000033556">
    <property type="component" value="Unassembled WGS sequence"/>
</dbReference>
<dbReference type="PATRIC" id="fig|1359164.3.peg.260"/>